<protein>
    <submittedName>
        <fullName evidence="1">Uncharacterized protein</fullName>
    </submittedName>
</protein>
<accession>A0A0F9CKW2</accession>
<reference evidence="1" key="1">
    <citation type="journal article" date="2015" name="Nature">
        <title>Complex archaea that bridge the gap between prokaryotes and eukaryotes.</title>
        <authorList>
            <person name="Spang A."/>
            <person name="Saw J.H."/>
            <person name="Jorgensen S.L."/>
            <person name="Zaremba-Niedzwiedzka K."/>
            <person name="Martijn J."/>
            <person name="Lind A.E."/>
            <person name="van Eijk R."/>
            <person name="Schleper C."/>
            <person name="Guy L."/>
            <person name="Ettema T.J."/>
        </authorList>
    </citation>
    <scope>NUCLEOTIDE SEQUENCE</scope>
</reference>
<name>A0A0F9CKW2_9ZZZZ</name>
<dbReference type="EMBL" id="LAZR01043752">
    <property type="protein sequence ID" value="KKL06331.1"/>
    <property type="molecule type" value="Genomic_DNA"/>
</dbReference>
<feature type="non-terminal residue" evidence="1">
    <location>
        <position position="1"/>
    </location>
</feature>
<organism evidence="1">
    <name type="scientific">marine sediment metagenome</name>
    <dbReference type="NCBI Taxonomy" id="412755"/>
    <lineage>
        <taxon>unclassified sequences</taxon>
        <taxon>metagenomes</taxon>
        <taxon>ecological metagenomes</taxon>
    </lineage>
</organism>
<gene>
    <name evidence="1" type="ORF">LCGC14_2597090</name>
</gene>
<sequence length="221" mass="25186">TTLKKFVNTNDTYSIDLKLYNLSIDFPYNDIYNWSASPSYTIQTNANNYNITIASGHEIRISNYSLIPPEDTIWFSPKSNYSDSLWMLDFGISGMPYNGTTCDEITAGATSFVNSSKKGAYSLSYNAERASIGTSEKRRFSLYKFPRRFYSNTLRIFFQFNHTLTANATVQVDINVTQITNRTGMNIDLVNTSTYRLYRINRNGGIYNDTNLCLEQNVIIG</sequence>
<evidence type="ECO:0000313" key="1">
    <source>
        <dbReference type="EMBL" id="KKL06331.1"/>
    </source>
</evidence>
<comment type="caution">
    <text evidence="1">The sequence shown here is derived from an EMBL/GenBank/DDBJ whole genome shotgun (WGS) entry which is preliminary data.</text>
</comment>
<proteinExistence type="predicted"/>
<dbReference type="AlphaFoldDB" id="A0A0F9CKW2"/>